<name>A0A1G2QAS1_9BACT</name>
<dbReference type="EMBL" id="MHTE01000014">
    <property type="protein sequence ID" value="OHA57051.1"/>
    <property type="molecule type" value="Genomic_DNA"/>
</dbReference>
<evidence type="ECO:0000313" key="1">
    <source>
        <dbReference type="EMBL" id="OHA57051.1"/>
    </source>
</evidence>
<reference evidence="1 2" key="1">
    <citation type="journal article" date="2016" name="Nat. Commun.">
        <title>Thousands of microbial genomes shed light on interconnected biogeochemical processes in an aquifer system.</title>
        <authorList>
            <person name="Anantharaman K."/>
            <person name="Brown C.T."/>
            <person name="Hug L.A."/>
            <person name="Sharon I."/>
            <person name="Castelle C.J."/>
            <person name="Probst A.J."/>
            <person name="Thomas B.C."/>
            <person name="Singh A."/>
            <person name="Wilkins M.J."/>
            <person name="Karaoz U."/>
            <person name="Brodie E.L."/>
            <person name="Williams K.H."/>
            <person name="Hubbard S.S."/>
            <person name="Banfield J.F."/>
        </authorList>
    </citation>
    <scope>NUCLEOTIDE SEQUENCE [LARGE SCALE GENOMIC DNA]</scope>
</reference>
<accession>A0A1G2QAS1</accession>
<proteinExistence type="predicted"/>
<sequence>MSVNELDKLIKDIVVLATELKNKFTHEVSAPVNYACIFAQKQEEYEDLIRAAARLGTVIMEMTTGLLFELAGIETMSGTLKLLKIRQPYPTRPERGDADFTVADFSGFKQAYLNKTGFKLIVRPQLKMEMIQLKQPGYKVRAYFSNPPLAKALGLE</sequence>
<organism evidence="1 2">
    <name type="scientific">Candidatus Veblenbacteria bacterium RIFOXYC2_FULL_42_11</name>
    <dbReference type="NCBI Taxonomy" id="1802428"/>
    <lineage>
        <taxon>Bacteria</taxon>
        <taxon>Candidatus Vebleniibacteriota</taxon>
    </lineage>
</organism>
<dbReference type="STRING" id="1802428.A2441_02985"/>
<evidence type="ECO:0000313" key="2">
    <source>
        <dbReference type="Proteomes" id="UP000178226"/>
    </source>
</evidence>
<dbReference type="AlphaFoldDB" id="A0A1G2QAS1"/>
<dbReference type="Proteomes" id="UP000178226">
    <property type="component" value="Unassembled WGS sequence"/>
</dbReference>
<comment type="caution">
    <text evidence="1">The sequence shown here is derived from an EMBL/GenBank/DDBJ whole genome shotgun (WGS) entry which is preliminary data.</text>
</comment>
<protein>
    <submittedName>
        <fullName evidence="1">Uncharacterized protein</fullName>
    </submittedName>
</protein>
<gene>
    <name evidence="1" type="ORF">A2441_02985</name>
</gene>